<accession>A0A1E3AEP7</accession>
<dbReference type="CDD" id="cd06261">
    <property type="entry name" value="TM_PBP2"/>
    <property type="match status" value="1"/>
</dbReference>
<feature type="transmembrane region" description="Helical" evidence="7">
    <location>
        <begin position="20"/>
        <end position="45"/>
    </location>
</feature>
<dbReference type="InterPro" id="IPR035906">
    <property type="entry name" value="MetI-like_sf"/>
</dbReference>
<reference evidence="9 10" key="1">
    <citation type="submission" date="2016-07" db="EMBL/GenBank/DDBJ databases">
        <title>Characterization of isolates of Eisenbergiella tayi derived from blood cultures, using whole genome sequencing.</title>
        <authorList>
            <person name="Burdz T."/>
            <person name="Wiebe D."/>
            <person name="Huynh C."/>
            <person name="Bernard K."/>
        </authorList>
    </citation>
    <scope>NUCLEOTIDE SEQUENCE [LARGE SCALE GENOMIC DNA]</scope>
    <source>
        <strain evidence="9 10">NML 110608</strain>
    </source>
</reference>
<feature type="transmembrane region" description="Helical" evidence="7">
    <location>
        <begin position="89"/>
        <end position="110"/>
    </location>
</feature>
<dbReference type="Proteomes" id="UP000094067">
    <property type="component" value="Unassembled WGS sequence"/>
</dbReference>
<dbReference type="InterPro" id="IPR000515">
    <property type="entry name" value="MetI-like"/>
</dbReference>
<evidence type="ECO:0000256" key="3">
    <source>
        <dbReference type="ARBA" id="ARBA00022475"/>
    </source>
</evidence>
<keyword evidence="4 7" id="KW-0812">Transmembrane</keyword>
<protein>
    <submittedName>
        <fullName evidence="9">L-arabinose transport system permease protein AraQ</fullName>
    </submittedName>
</protein>
<dbReference type="SUPFAM" id="SSF161098">
    <property type="entry name" value="MetI-like"/>
    <property type="match status" value="1"/>
</dbReference>
<evidence type="ECO:0000256" key="2">
    <source>
        <dbReference type="ARBA" id="ARBA00022448"/>
    </source>
</evidence>
<dbReference type="PANTHER" id="PTHR43744:SF9">
    <property type="entry name" value="POLYGALACTURONAN_RHAMNOGALACTURONAN TRANSPORT SYSTEM PERMEASE PROTEIN YTCP"/>
    <property type="match status" value="1"/>
</dbReference>
<comment type="similarity">
    <text evidence="7">Belongs to the binding-protein-dependent transport system permease family.</text>
</comment>
<dbReference type="Gene3D" id="1.10.3720.10">
    <property type="entry name" value="MetI-like"/>
    <property type="match status" value="1"/>
</dbReference>
<evidence type="ECO:0000256" key="1">
    <source>
        <dbReference type="ARBA" id="ARBA00004651"/>
    </source>
</evidence>
<evidence type="ECO:0000256" key="6">
    <source>
        <dbReference type="ARBA" id="ARBA00023136"/>
    </source>
</evidence>
<keyword evidence="6 7" id="KW-0472">Membrane</keyword>
<feature type="transmembrane region" description="Helical" evidence="7">
    <location>
        <begin position="192"/>
        <end position="216"/>
    </location>
</feature>
<evidence type="ECO:0000259" key="8">
    <source>
        <dbReference type="PROSITE" id="PS50928"/>
    </source>
</evidence>
<dbReference type="RefSeq" id="WP_242879789.1">
    <property type="nucleotide sequence ID" value="NZ_MCGH01000002.1"/>
</dbReference>
<organism evidence="9 10">
    <name type="scientific">Eisenbergiella tayi</name>
    <dbReference type="NCBI Taxonomy" id="1432052"/>
    <lineage>
        <taxon>Bacteria</taxon>
        <taxon>Bacillati</taxon>
        <taxon>Bacillota</taxon>
        <taxon>Clostridia</taxon>
        <taxon>Lachnospirales</taxon>
        <taxon>Lachnospiraceae</taxon>
        <taxon>Eisenbergiella</taxon>
    </lineage>
</organism>
<feature type="domain" description="ABC transmembrane type-1" evidence="8">
    <location>
        <begin position="85"/>
        <end position="291"/>
    </location>
</feature>
<dbReference type="Pfam" id="PF00528">
    <property type="entry name" value="BPD_transp_1"/>
    <property type="match status" value="1"/>
</dbReference>
<dbReference type="PANTHER" id="PTHR43744">
    <property type="entry name" value="ABC TRANSPORTER PERMEASE PROTEIN MG189-RELATED-RELATED"/>
    <property type="match status" value="1"/>
</dbReference>
<feature type="transmembrane region" description="Helical" evidence="7">
    <location>
        <begin position="274"/>
        <end position="293"/>
    </location>
</feature>
<dbReference type="AlphaFoldDB" id="A0A1E3AEP7"/>
<feature type="transmembrane region" description="Helical" evidence="7">
    <location>
        <begin position="122"/>
        <end position="142"/>
    </location>
</feature>
<proteinExistence type="inferred from homology"/>
<dbReference type="PATRIC" id="fig|1432052.4.peg.3449"/>
<sequence length="308" mass="34606">MATGINNMNKNNFTQNWPDILFKLIVTAITAFAFLCVLYPIYFVIIASFSDSTLVNQGKVVLYPKGISLYGYKQIFKKPEIWNGYKNTIIYSFFGTVLNLAVTLPAAYVLSRKTFRARNIIMKLFVITMYFNGGMIPTYMLIKDLRMLDSPMVMIIFGAVNVYNLIITRTFFETSIPDELYEAAALDGCSHFRYFSTIVLPLSKAVIAVIMLYYLVGHWNDFFSALLYLNSDKYQPLQIVLRNILLLNQAMAGTTGSSAGAGAGAYAQQYADQIKFGVIIVSTIPVLCVYPFIQKYFEKGVMIGAVKG</sequence>
<keyword evidence="2 7" id="KW-0813">Transport</keyword>
<dbReference type="EMBL" id="MCGH01000002">
    <property type="protein sequence ID" value="ODM07205.1"/>
    <property type="molecule type" value="Genomic_DNA"/>
</dbReference>
<comment type="caution">
    <text evidence="9">The sequence shown here is derived from an EMBL/GenBank/DDBJ whole genome shotgun (WGS) entry which is preliminary data.</text>
</comment>
<gene>
    <name evidence="9" type="primary">araQ_73</name>
    <name evidence="9" type="ORF">BEI61_03095</name>
</gene>
<evidence type="ECO:0000313" key="9">
    <source>
        <dbReference type="EMBL" id="ODM07205.1"/>
    </source>
</evidence>
<keyword evidence="3" id="KW-1003">Cell membrane</keyword>
<dbReference type="GO" id="GO:0055085">
    <property type="term" value="P:transmembrane transport"/>
    <property type="evidence" value="ECO:0007669"/>
    <property type="project" value="InterPro"/>
</dbReference>
<dbReference type="PROSITE" id="PS50928">
    <property type="entry name" value="ABC_TM1"/>
    <property type="match status" value="1"/>
</dbReference>
<feature type="transmembrane region" description="Helical" evidence="7">
    <location>
        <begin position="154"/>
        <end position="172"/>
    </location>
</feature>
<comment type="subcellular location">
    <subcellularLocation>
        <location evidence="1 7">Cell membrane</location>
        <topology evidence="1 7">Multi-pass membrane protein</topology>
    </subcellularLocation>
</comment>
<evidence type="ECO:0000313" key="10">
    <source>
        <dbReference type="Proteomes" id="UP000094067"/>
    </source>
</evidence>
<evidence type="ECO:0000256" key="5">
    <source>
        <dbReference type="ARBA" id="ARBA00022989"/>
    </source>
</evidence>
<name>A0A1E3AEP7_9FIRM</name>
<evidence type="ECO:0000256" key="7">
    <source>
        <dbReference type="RuleBase" id="RU363032"/>
    </source>
</evidence>
<dbReference type="GO" id="GO:0005886">
    <property type="term" value="C:plasma membrane"/>
    <property type="evidence" value="ECO:0007669"/>
    <property type="project" value="UniProtKB-SubCell"/>
</dbReference>
<evidence type="ECO:0000256" key="4">
    <source>
        <dbReference type="ARBA" id="ARBA00022692"/>
    </source>
</evidence>
<keyword evidence="5 7" id="KW-1133">Transmembrane helix</keyword>